<protein>
    <submittedName>
        <fullName evidence="8">ABC transporter permease</fullName>
    </submittedName>
</protein>
<dbReference type="PANTHER" id="PTHR30177:SF4">
    <property type="entry name" value="OSMOPROTECTANT IMPORT PERMEASE PROTEIN OSMW"/>
    <property type="match status" value="1"/>
</dbReference>
<feature type="transmembrane region" description="Helical" evidence="6">
    <location>
        <begin position="150"/>
        <end position="173"/>
    </location>
</feature>
<dbReference type="GO" id="GO:0005886">
    <property type="term" value="C:plasma membrane"/>
    <property type="evidence" value="ECO:0007669"/>
    <property type="project" value="UniProtKB-SubCell"/>
</dbReference>
<sequence>MIEAIATYFAQNGADWLQMVADHLAISATALLAACALALPLGVACSASALTERLAGGVAGVFRVIPSLAVLILCVPVLGVGTPPAVAALTVLAIPPILINTAVAFRSVPAAVIEAALGMGMNRAQLFFSVKCPLAFPLAFAGVRTAATEVIASATLAAYIGAGGLGVLIYTGLGALRSDLLWIGGLSVALLSLLVNRCLALVDARVRRYERAGR</sequence>
<evidence type="ECO:0000256" key="5">
    <source>
        <dbReference type="ARBA" id="ARBA00023136"/>
    </source>
</evidence>
<dbReference type="SUPFAM" id="SSF161098">
    <property type="entry name" value="MetI-like"/>
    <property type="match status" value="1"/>
</dbReference>
<keyword evidence="4 6" id="KW-1133">Transmembrane helix</keyword>
<feature type="transmembrane region" description="Helical" evidence="6">
    <location>
        <begin position="54"/>
        <end position="79"/>
    </location>
</feature>
<dbReference type="CDD" id="cd06261">
    <property type="entry name" value="TM_PBP2"/>
    <property type="match status" value="1"/>
</dbReference>
<evidence type="ECO:0000259" key="7">
    <source>
        <dbReference type="PROSITE" id="PS50928"/>
    </source>
</evidence>
<dbReference type="InterPro" id="IPR000515">
    <property type="entry name" value="MetI-like"/>
</dbReference>
<accession>A0A3E4QR52</accession>
<dbReference type="InterPro" id="IPR051204">
    <property type="entry name" value="ABC_transp_perm/SBD"/>
</dbReference>
<reference evidence="8 9" key="1">
    <citation type="submission" date="2018-08" db="EMBL/GenBank/DDBJ databases">
        <title>A genome reference for cultivated species of the human gut microbiota.</title>
        <authorList>
            <person name="Zou Y."/>
            <person name="Xue W."/>
            <person name="Luo G."/>
        </authorList>
    </citation>
    <scope>NUCLEOTIDE SEQUENCE [LARGE SCALE GENOMIC DNA]</scope>
    <source>
        <strain evidence="8 9">TF08-14</strain>
    </source>
</reference>
<evidence type="ECO:0000313" key="8">
    <source>
        <dbReference type="EMBL" id="RGL09660.1"/>
    </source>
</evidence>
<dbReference type="EMBL" id="QSRJ01000008">
    <property type="protein sequence ID" value="RGL09660.1"/>
    <property type="molecule type" value="Genomic_DNA"/>
</dbReference>
<evidence type="ECO:0000313" key="9">
    <source>
        <dbReference type="Proteomes" id="UP000260943"/>
    </source>
</evidence>
<evidence type="ECO:0000256" key="2">
    <source>
        <dbReference type="ARBA" id="ARBA00022448"/>
    </source>
</evidence>
<organism evidence="8 9">
    <name type="scientific">Collinsella tanakaei</name>
    <dbReference type="NCBI Taxonomy" id="626935"/>
    <lineage>
        <taxon>Bacteria</taxon>
        <taxon>Bacillati</taxon>
        <taxon>Actinomycetota</taxon>
        <taxon>Coriobacteriia</taxon>
        <taxon>Coriobacteriales</taxon>
        <taxon>Coriobacteriaceae</taxon>
        <taxon>Collinsella</taxon>
    </lineage>
</organism>
<keyword evidence="2 6" id="KW-0813">Transport</keyword>
<comment type="similarity">
    <text evidence="6">Belongs to the binding-protein-dependent transport system permease family.</text>
</comment>
<dbReference type="InterPro" id="IPR035906">
    <property type="entry name" value="MetI-like_sf"/>
</dbReference>
<comment type="subcellular location">
    <subcellularLocation>
        <location evidence="6">Cell membrane</location>
        <topology evidence="6">Multi-pass membrane protein</topology>
    </subcellularLocation>
    <subcellularLocation>
        <location evidence="1">Membrane</location>
        <topology evidence="1">Multi-pass membrane protein</topology>
    </subcellularLocation>
</comment>
<feature type="transmembrane region" description="Helical" evidence="6">
    <location>
        <begin position="24"/>
        <end position="47"/>
    </location>
</feature>
<comment type="caution">
    <text evidence="8">The sequence shown here is derived from an EMBL/GenBank/DDBJ whole genome shotgun (WGS) entry which is preliminary data.</text>
</comment>
<keyword evidence="5 6" id="KW-0472">Membrane</keyword>
<dbReference type="Proteomes" id="UP000260943">
    <property type="component" value="Unassembled WGS sequence"/>
</dbReference>
<dbReference type="RefSeq" id="WP_117679804.1">
    <property type="nucleotide sequence ID" value="NZ_JAQCWE010000003.1"/>
</dbReference>
<evidence type="ECO:0000256" key="3">
    <source>
        <dbReference type="ARBA" id="ARBA00022692"/>
    </source>
</evidence>
<feature type="transmembrane region" description="Helical" evidence="6">
    <location>
        <begin position="180"/>
        <end position="202"/>
    </location>
</feature>
<feature type="domain" description="ABC transmembrane type-1" evidence="7">
    <location>
        <begin position="20"/>
        <end position="203"/>
    </location>
</feature>
<dbReference type="Pfam" id="PF00528">
    <property type="entry name" value="BPD_transp_1"/>
    <property type="match status" value="1"/>
</dbReference>
<dbReference type="PANTHER" id="PTHR30177">
    <property type="entry name" value="GLYCINE BETAINE/L-PROLINE TRANSPORT SYSTEM PERMEASE PROTEIN PROW"/>
    <property type="match status" value="1"/>
</dbReference>
<keyword evidence="3 6" id="KW-0812">Transmembrane</keyword>
<dbReference type="AlphaFoldDB" id="A0A3E4QR52"/>
<dbReference type="Gene3D" id="1.10.3720.10">
    <property type="entry name" value="MetI-like"/>
    <property type="match status" value="1"/>
</dbReference>
<dbReference type="PROSITE" id="PS50928">
    <property type="entry name" value="ABC_TM1"/>
    <property type="match status" value="1"/>
</dbReference>
<proteinExistence type="inferred from homology"/>
<gene>
    <name evidence="8" type="ORF">DXC81_07145</name>
</gene>
<feature type="transmembrane region" description="Helical" evidence="6">
    <location>
        <begin position="85"/>
        <end position="105"/>
    </location>
</feature>
<dbReference type="GO" id="GO:0031460">
    <property type="term" value="P:glycine betaine transport"/>
    <property type="evidence" value="ECO:0007669"/>
    <property type="project" value="TreeGrafter"/>
</dbReference>
<evidence type="ECO:0000256" key="4">
    <source>
        <dbReference type="ARBA" id="ARBA00022989"/>
    </source>
</evidence>
<evidence type="ECO:0000256" key="6">
    <source>
        <dbReference type="RuleBase" id="RU363032"/>
    </source>
</evidence>
<evidence type="ECO:0000256" key="1">
    <source>
        <dbReference type="ARBA" id="ARBA00004141"/>
    </source>
</evidence>
<name>A0A3E4QR52_9ACTN</name>
<dbReference type="GO" id="GO:0055085">
    <property type="term" value="P:transmembrane transport"/>
    <property type="evidence" value="ECO:0007669"/>
    <property type="project" value="InterPro"/>
</dbReference>